<sequence>MSNSVAPPVSESTSNNVWSKLDELSLSPIPSGVLSAALLLKALKKSVGTTEIPYKGTSGSSYALHKSIVAAKPTRISCAFFGGALALGTFMMIDGDPLNASGFNFAWSTLYLFVNGKAAASSFFKGRMTPVALGSLALFDAALYGREFFWSKNSPFQN</sequence>
<organism evidence="1 2">
    <name type="scientific">Candida oxycetoniae</name>
    <dbReference type="NCBI Taxonomy" id="497107"/>
    <lineage>
        <taxon>Eukaryota</taxon>
        <taxon>Fungi</taxon>
        <taxon>Dikarya</taxon>
        <taxon>Ascomycota</taxon>
        <taxon>Saccharomycotina</taxon>
        <taxon>Pichiomycetes</taxon>
        <taxon>Debaryomycetaceae</taxon>
        <taxon>Candida/Lodderomyces clade</taxon>
        <taxon>Candida</taxon>
    </lineage>
</organism>
<dbReference type="PANTHER" id="PTHR28177:SF1">
    <property type="entry name" value="ALTERED INHERITANCE OF MITOCHONDRIA PROTEIN 19, MITOCHONDRIAL"/>
    <property type="match status" value="1"/>
</dbReference>
<evidence type="ECO:0008006" key="3">
    <source>
        <dbReference type="Google" id="ProtNLM"/>
    </source>
</evidence>
<dbReference type="Pfam" id="PF10315">
    <property type="entry name" value="Aim19"/>
    <property type="match status" value="1"/>
</dbReference>
<dbReference type="Proteomes" id="UP001202479">
    <property type="component" value="Unassembled WGS sequence"/>
</dbReference>
<dbReference type="AlphaFoldDB" id="A0AAI9WZD0"/>
<dbReference type="InterPro" id="IPR019419">
    <property type="entry name" value="AIM19"/>
</dbReference>
<comment type="caution">
    <text evidence="1">The sequence shown here is derived from an EMBL/GenBank/DDBJ whole genome shotgun (WGS) entry which is preliminary data.</text>
</comment>
<dbReference type="PANTHER" id="PTHR28177">
    <property type="entry name" value="ALTERED INHERITANCE OF MITOCHONDRIA PROTEIN 19, MITOCHONDRIAL"/>
    <property type="match status" value="1"/>
</dbReference>
<reference evidence="1" key="1">
    <citation type="journal article" date="2022" name="DNA Res.">
        <title>Genome analysis of five recently described species of the CUG-Ser clade uncovers Candida theae as a new hybrid lineage with pathogenic potential in the Candida parapsilosis species complex.</title>
        <authorList>
            <person name="Mixao V."/>
            <person name="Del Olmo V."/>
            <person name="Hegedusova E."/>
            <person name="Saus E."/>
            <person name="Pryszcz L."/>
            <person name="Cillingova A."/>
            <person name="Nosek J."/>
            <person name="Gabaldon T."/>
        </authorList>
    </citation>
    <scope>NUCLEOTIDE SEQUENCE</scope>
    <source>
        <strain evidence="1">CBS 10844</strain>
    </source>
</reference>
<dbReference type="EMBL" id="JAHUZD010000026">
    <property type="protein sequence ID" value="KAI3406068.2"/>
    <property type="molecule type" value="Genomic_DNA"/>
</dbReference>
<keyword evidence="2" id="KW-1185">Reference proteome</keyword>
<gene>
    <name evidence="1" type="ORF">KGF56_001287</name>
</gene>
<proteinExistence type="predicted"/>
<dbReference type="RefSeq" id="XP_049181813.1">
    <property type="nucleotide sequence ID" value="XM_049322394.1"/>
</dbReference>
<evidence type="ECO:0000313" key="2">
    <source>
        <dbReference type="Proteomes" id="UP001202479"/>
    </source>
</evidence>
<protein>
    <recommendedName>
        <fullName evidence="3">Altered inheritance of mitochondria protein 19, mitochondrial</fullName>
    </recommendedName>
</protein>
<evidence type="ECO:0000313" key="1">
    <source>
        <dbReference type="EMBL" id="KAI3406068.2"/>
    </source>
</evidence>
<dbReference type="GO" id="GO:0005739">
    <property type="term" value="C:mitochondrion"/>
    <property type="evidence" value="ECO:0007669"/>
    <property type="project" value="TreeGrafter"/>
</dbReference>
<dbReference type="GeneID" id="73378904"/>
<accession>A0AAI9WZD0</accession>
<name>A0AAI9WZD0_9ASCO</name>